<sequence length="524" mass="57240">MNGQPTNTILRSFNIMSAPHRNQSNLSGQRDSTSQATRYPPGHVEHMRSFGQLPSANQHISPYGLPARQEYYIRRSDGSHQPLFDPRTMPTLHLTPIQEAHLFAMPPLPDSAMTPQQLRQSQLLIHPSAAGIRRDKTVMRSWLGQNLPGEFRKNNNCLKASAGTIVHTGRARLNLSRPYWAWLLSPTAPAAHASAGPLARRAVLCDEQHNRDAHADADDADDDDNNNEETTTTTAPPSPYFICPHRHLHPLASPTYTHLVCAPCERAQPHHCSPLARMILTQGPLVAMCECCAIAALARHGSAHNGCRCSSDDGAFGGLCLQHQNAGAERVARRWLAYRERHHGPAGGGWSDDERAGRHVAAAVVVVPYCRCGRAPVLRAWRPFAFWCGGCEGAVVMPRMGEEDAGWRTGPQRPQRWLVVGNLPVVDYDADWMRAPSEAPPFREGGPVVDPERYRPGRRLLGLGSAAPVPPSSSLFGSGLLVPGGSRPMTGMGPPPAFQPPRRVGGVPPAGRRRTYGGEDDEDE</sequence>
<feature type="region of interest" description="Disordered" evidence="1">
    <location>
        <begin position="212"/>
        <end position="238"/>
    </location>
</feature>
<feature type="region of interest" description="Disordered" evidence="1">
    <location>
        <begin position="478"/>
        <end position="524"/>
    </location>
</feature>
<feature type="region of interest" description="Disordered" evidence="1">
    <location>
        <begin position="16"/>
        <end position="46"/>
    </location>
</feature>
<keyword evidence="3" id="KW-1185">Reference proteome</keyword>
<organism evidence="2 3">
    <name type="scientific">Diplodia corticola</name>
    <dbReference type="NCBI Taxonomy" id="236234"/>
    <lineage>
        <taxon>Eukaryota</taxon>
        <taxon>Fungi</taxon>
        <taxon>Dikarya</taxon>
        <taxon>Ascomycota</taxon>
        <taxon>Pezizomycotina</taxon>
        <taxon>Dothideomycetes</taxon>
        <taxon>Dothideomycetes incertae sedis</taxon>
        <taxon>Botryosphaeriales</taxon>
        <taxon>Botryosphaeriaceae</taxon>
        <taxon>Diplodia</taxon>
    </lineage>
</organism>
<gene>
    <name evidence="2" type="ORF">BKCO1_17000102</name>
</gene>
<dbReference type="RefSeq" id="XP_020131634.1">
    <property type="nucleotide sequence ID" value="XM_020271563.1"/>
</dbReference>
<proteinExistence type="predicted"/>
<feature type="compositionally biased region" description="Low complexity" evidence="1">
    <location>
        <begin position="500"/>
        <end position="510"/>
    </location>
</feature>
<comment type="caution">
    <text evidence="2">The sequence shown here is derived from an EMBL/GenBank/DDBJ whole genome shotgun (WGS) entry which is preliminary data.</text>
</comment>
<name>A0A1J9R1U4_9PEZI</name>
<dbReference type="AlphaFoldDB" id="A0A1J9R1U4"/>
<dbReference type="OrthoDB" id="3941743at2759"/>
<feature type="compositionally biased region" description="Polar residues" evidence="1">
    <location>
        <begin position="16"/>
        <end position="37"/>
    </location>
</feature>
<evidence type="ECO:0000256" key="1">
    <source>
        <dbReference type="SAM" id="MobiDB-lite"/>
    </source>
</evidence>
<dbReference type="GeneID" id="31011822"/>
<accession>A0A1J9R1U4</accession>
<evidence type="ECO:0000313" key="2">
    <source>
        <dbReference type="EMBL" id="OJD35374.1"/>
    </source>
</evidence>
<dbReference type="Proteomes" id="UP000183809">
    <property type="component" value="Unassembled WGS sequence"/>
</dbReference>
<reference evidence="2 3" key="1">
    <citation type="submission" date="2016-10" db="EMBL/GenBank/DDBJ databases">
        <title>Proteomics and genomics reveal pathogen-plant mechanisms compatible with a hemibiotrophic lifestyle of Diplodia corticola.</title>
        <authorList>
            <person name="Fernandes I."/>
            <person name="De Jonge R."/>
            <person name="Van De Peer Y."/>
            <person name="Devreese B."/>
            <person name="Alves A."/>
            <person name="Esteves A.C."/>
        </authorList>
    </citation>
    <scope>NUCLEOTIDE SEQUENCE [LARGE SCALE GENOMIC DNA]</scope>
    <source>
        <strain evidence="2 3">CBS 112549</strain>
    </source>
</reference>
<protein>
    <submittedName>
        <fullName evidence="2">Uncharacterized protein</fullName>
    </submittedName>
</protein>
<feature type="compositionally biased region" description="Acidic residues" evidence="1">
    <location>
        <begin position="218"/>
        <end position="227"/>
    </location>
</feature>
<evidence type="ECO:0000313" key="3">
    <source>
        <dbReference type="Proteomes" id="UP000183809"/>
    </source>
</evidence>
<dbReference type="EMBL" id="MNUE01000017">
    <property type="protein sequence ID" value="OJD35374.1"/>
    <property type="molecule type" value="Genomic_DNA"/>
</dbReference>